<organism evidence="7 8">
    <name type="scientific">Candidatus Sneabacter namystus</name>
    <dbReference type="NCBI Taxonomy" id="2601646"/>
    <lineage>
        <taxon>Bacteria</taxon>
        <taxon>Pseudomonadati</taxon>
        <taxon>Pseudomonadota</taxon>
        <taxon>Alphaproteobacteria</taxon>
        <taxon>Rickettsiales</taxon>
        <taxon>Rickettsiaceae</taxon>
        <taxon>Rickettsieae</taxon>
        <taxon>Candidatus Sneabacter</taxon>
    </lineage>
</organism>
<dbReference type="AlphaFoldDB" id="A0A5C0UHS4"/>
<comment type="subcellular location">
    <subcellularLocation>
        <location evidence="1">Membrane</location>
        <topology evidence="1">Multi-pass membrane protein</topology>
    </subcellularLocation>
</comment>
<dbReference type="Pfam" id="PF00324">
    <property type="entry name" value="AA_permease"/>
    <property type="match status" value="1"/>
</dbReference>
<evidence type="ECO:0000259" key="6">
    <source>
        <dbReference type="Pfam" id="PF00324"/>
    </source>
</evidence>
<keyword evidence="2 5" id="KW-0812">Transmembrane</keyword>
<evidence type="ECO:0000256" key="4">
    <source>
        <dbReference type="ARBA" id="ARBA00023136"/>
    </source>
</evidence>
<dbReference type="RefSeq" id="WP_148952096.1">
    <property type="nucleotide sequence ID" value="NZ_CP043312.1"/>
</dbReference>
<protein>
    <recommendedName>
        <fullName evidence="6">Amino acid permease/ SLC12A domain-containing protein</fullName>
    </recommendedName>
</protein>
<keyword evidence="4 5" id="KW-0472">Membrane</keyword>
<evidence type="ECO:0000256" key="5">
    <source>
        <dbReference type="SAM" id="Phobius"/>
    </source>
</evidence>
<evidence type="ECO:0000256" key="3">
    <source>
        <dbReference type="ARBA" id="ARBA00022989"/>
    </source>
</evidence>
<feature type="transmembrane region" description="Helical" evidence="5">
    <location>
        <begin position="23"/>
        <end position="49"/>
    </location>
</feature>
<dbReference type="GO" id="GO:0016020">
    <property type="term" value="C:membrane"/>
    <property type="evidence" value="ECO:0007669"/>
    <property type="project" value="UniProtKB-SubCell"/>
</dbReference>
<proteinExistence type="predicted"/>
<dbReference type="KEGG" id="snay:FZC37_02230"/>
<sequence>MLFSGFSVIPTMADEYHNPSRDVVIGMLSSILITVFIILAFVILIVPYFKVSNIKEFIHNSESIQIGKKLC</sequence>
<evidence type="ECO:0000256" key="2">
    <source>
        <dbReference type="ARBA" id="ARBA00022692"/>
    </source>
</evidence>
<dbReference type="Proteomes" id="UP000323844">
    <property type="component" value="Chromosome"/>
</dbReference>
<reference evidence="7 8" key="1">
    <citation type="submission" date="2019-08" db="EMBL/GenBank/DDBJ databases">
        <title>Highly reduced genomes of protist endosymbionts show evolutionary convergence.</title>
        <authorList>
            <person name="George E."/>
            <person name="Husnik F."/>
            <person name="Tashyreva D."/>
            <person name="Prokopchuk G."/>
            <person name="Horak A."/>
            <person name="Kwong W.K."/>
            <person name="Lukes J."/>
            <person name="Keeling P.J."/>
        </authorList>
    </citation>
    <scope>NUCLEOTIDE SEQUENCE [LARGE SCALE GENOMIC DNA]</scope>
    <source>
        <strain evidence="7">1621</strain>
    </source>
</reference>
<evidence type="ECO:0000313" key="8">
    <source>
        <dbReference type="Proteomes" id="UP000323844"/>
    </source>
</evidence>
<keyword evidence="3 5" id="KW-1133">Transmembrane helix</keyword>
<gene>
    <name evidence="7" type="ORF">FZC37_02230</name>
</gene>
<evidence type="ECO:0000313" key="7">
    <source>
        <dbReference type="EMBL" id="QEK39735.1"/>
    </source>
</evidence>
<accession>A0A5C0UHS4</accession>
<name>A0A5C0UHS4_9RICK</name>
<evidence type="ECO:0000256" key="1">
    <source>
        <dbReference type="ARBA" id="ARBA00004141"/>
    </source>
</evidence>
<dbReference type="GO" id="GO:0055085">
    <property type="term" value="P:transmembrane transport"/>
    <property type="evidence" value="ECO:0007669"/>
    <property type="project" value="InterPro"/>
</dbReference>
<keyword evidence="8" id="KW-1185">Reference proteome</keyword>
<dbReference type="InterPro" id="IPR004841">
    <property type="entry name" value="AA-permease/SLC12A_dom"/>
</dbReference>
<dbReference type="EMBL" id="CP043312">
    <property type="protein sequence ID" value="QEK39735.1"/>
    <property type="molecule type" value="Genomic_DNA"/>
</dbReference>
<feature type="domain" description="Amino acid permease/ SLC12A" evidence="6">
    <location>
        <begin position="3"/>
        <end position="54"/>
    </location>
</feature>
<dbReference type="Gene3D" id="1.20.1740.10">
    <property type="entry name" value="Amino acid/polyamine transporter I"/>
    <property type="match status" value="1"/>
</dbReference>